<keyword evidence="1" id="KW-0175">Coiled coil</keyword>
<evidence type="ECO:0000256" key="1">
    <source>
        <dbReference type="SAM" id="Coils"/>
    </source>
</evidence>
<feature type="coiled-coil region" evidence="1">
    <location>
        <begin position="142"/>
        <end position="176"/>
    </location>
</feature>
<name>A0AAV1CJG6_OLDCO</name>
<evidence type="ECO:0000313" key="4">
    <source>
        <dbReference type="Proteomes" id="UP001161247"/>
    </source>
</evidence>
<feature type="region of interest" description="Disordered" evidence="2">
    <location>
        <begin position="247"/>
        <end position="318"/>
    </location>
</feature>
<protein>
    <submittedName>
        <fullName evidence="3">OLC1v1031115C1</fullName>
    </submittedName>
</protein>
<reference evidence="3" key="1">
    <citation type="submission" date="2023-03" db="EMBL/GenBank/DDBJ databases">
        <authorList>
            <person name="Julca I."/>
        </authorList>
    </citation>
    <scope>NUCLEOTIDE SEQUENCE</scope>
</reference>
<dbReference type="Proteomes" id="UP001161247">
    <property type="component" value="Chromosome 2"/>
</dbReference>
<gene>
    <name evidence="3" type="ORF">OLC1_LOCUS6241</name>
</gene>
<evidence type="ECO:0000313" key="3">
    <source>
        <dbReference type="EMBL" id="CAI9095223.1"/>
    </source>
</evidence>
<accession>A0AAV1CJG6</accession>
<feature type="compositionally biased region" description="Basic and acidic residues" evidence="2">
    <location>
        <begin position="247"/>
        <end position="258"/>
    </location>
</feature>
<organism evidence="3 4">
    <name type="scientific">Oldenlandia corymbosa var. corymbosa</name>
    <dbReference type="NCBI Taxonomy" id="529605"/>
    <lineage>
        <taxon>Eukaryota</taxon>
        <taxon>Viridiplantae</taxon>
        <taxon>Streptophyta</taxon>
        <taxon>Embryophyta</taxon>
        <taxon>Tracheophyta</taxon>
        <taxon>Spermatophyta</taxon>
        <taxon>Magnoliopsida</taxon>
        <taxon>eudicotyledons</taxon>
        <taxon>Gunneridae</taxon>
        <taxon>Pentapetalae</taxon>
        <taxon>asterids</taxon>
        <taxon>lamiids</taxon>
        <taxon>Gentianales</taxon>
        <taxon>Rubiaceae</taxon>
        <taxon>Rubioideae</taxon>
        <taxon>Spermacoceae</taxon>
        <taxon>Hedyotis-Oldenlandia complex</taxon>
        <taxon>Oldenlandia</taxon>
    </lineage>
</organism>
<keyword evidence="4" id="KW-1185">Reference proteome</keyword>
<dbReference type="EMBL" id="OX459119">
    <property type="protein sequence ID" value="CAI9095223.1"/>
    <property type="molecule type" value="Genomic_DNA"/>
</dbReference>
<proteinExistence type="predicted"/>
<dbReference type="AlphaFoldDB" id="A0AAV1CJG6"/>
<evidence type="ECO:0000256" key="2">
    <source>
        <dbReference type="SAM" id="MobiDB-lite"/>
    </source>
</evidence>
<sequence>MDAQDFMERSAAMMAPEGHLKRKRGASEVVEVDPLSFSLPAIHELSSLDDLLKEGYADSGRGTDLFEDIPAGHALLTFDPPRVECSELPETGATRLDDGMREAVQAVNTFVIVCAGLREQLASAQRVATSEANRARDTEVMFKASEGRREHLEEERKRLEEEVARVKAQLKDAELTHRLEMEGLLATSVPKSGLDTYILAGVQRYLGSTEFALGINDVMDPAMERGARKVVLEIEAAQKKKEDIRPILEKYADRDRKGKMSAMPRGTETLPSTPPGPEEEPEIIASDPPPQGHNSGSRGGGGTSTDSNARSGDKMNDA</sequence>